<keyword evidence="1" id="KW-1133">Transmembrane helix</keyword>
<evidence type="ECO:0000313" key="3">
    <source>
        <dbReference type="Proteomes" id="UP000190648"/>
    </source>
</evidence>
<keyword evidence="1" id="KW-0472">Membrane</keyword>
<keyword evidence="1" id="KW-0812">Transmembrane</keyword>
<sequence>MWTIVEAWVHPCQILLAVSLFIRVFMESRAQRGCKSKPCETSKAAALGALLATGEEPRHLQYSVDQSSWPCMSCNCWRAEERGSSGN</sequence>
<evidence type="ECO:0000256" key="1">
    <source>
        <dbReference type="SAM" id="Phobius"/>
    </source>
</evidence>
<protein>
    <submittedName>
        <fullName evidence="2">Uncharacterized protein</fullName>
    </submittedName>
</protein>
<accession>A0A1V4KAS5</accession>
<gene>
    <name evidence="2" type="ORF">AV530_009929</name>
</gene>
<keyword evidence="3" id="KW-1185">Reference proteome</keyword>
<evidence type="ECO:0000313" key="2">
    <source>
        <dbReference type="EMBL" id="OPJ81494.1"/>
    </source>
</evidence>
<reference evidence="2 3" key="1">
    <citation type="submission" date="2016-02" db="EMBL/GenBank/DDBJ databases">
        <title>Band-tailed pigeon sequencing and assembly.</title>
        <authorList>
            <person name="Soares A.E."/>
            <person name="Novak B.J."/>
            <person name="Rice E.S."/>
            <person name="O'Connell B."/>
            <person name="Chang D."/>
            <person name="Weber S."/>
            <person name="Shapiro B."/>
        </authorList>
    </citation>
    <scope>NUCLEOTIDE SEQUENCE [LARGE SCALE GENOMIC DNA]</scope>
    <source>
        <strain evidence="2">BTP2013</strain>
        <tissue evidence="2">Blood</tissue>
    </source>
</reference>
<dbReference type="AlphaFoldDB" id="A0A1V4KAS5"/>
<dbReference type="Proteomes" id="UP000190648">
    <property type="component" value="Unassembled WGS sequence"/>
</dbReference>
<feature type="transmembrane region" description="Helical" evidence="1">
    <location>
        <begin position="7"/>
        <end position="26"/>
    </location>
</feature>
<name>A0A1V4KAS5_PATFA</name>
<proteinExistence type="predicted"/>
<dbReference type="EMBL" id="LSYS01003973">
    <property type="protein sequence ID" value="OPJ81494.1"/>
    <property type="molecule type" value="Genomic_DNA"/>
</dbReference>
<comment type="caution">
    <text evidence="2">The sequence shown here is derived from an EMBL/GenBank/DDBJ whole genome shotgun (WGS) entry which is preliminary data.</text>
</comment>
<organism evidence="2 3">
    <name type="scientific">Patagioenas fasciata monilis</name>
    <dbReference type="NCBI Taxonomy" id="372326"/>
    <lineage>
        <taxon>Eukaryota</taxon>
        <taxon>Metazoa</taxon>
        <taxon>Chordata</taxon>
        <taxon>Craniata</taxon>
        <taxon>Vertebrata</taxon>
        <taxon>Euteleostomi</taxon>
        <taxon>Archelosauria</taxon>
        <taxon>Archosauria</taxon>
        <taxon>Dinosauria</taxon>
        <taxon>Saurischia</taxon>
        <taxon>Theropoda</taxon>
        <taxon>Coelurosauria</taxon>
        <taxon>Aves</taxon>
        <taxon>Neognathae</taxon>
        <taxon>Neoaves</taxon>
        <taxon>Columbimorphae</taxon>
        <taxon>Columbiformes</taxon>
        <taxon>Columbidae</taxon>
        <taxon>Patagioenas</taxon>
    </lineage>
</organism>